<evidence type="ECO:0000313" key="2">
    <source>
        <dbReference type="EMBL" id="KAA1080953.1"/>
    </source>
</evidence>
<feature type="region of interest" description="Disordered" evidence="1">
    <location>
        <begin position="116"/>
        <end position="266"/>
    </location>
</feature>
<feature type="compositionally biased region" description="Basic and acidic residues" evidence="1">
    <location>
        <begin position="198"/>
        <end position="207"/>
    </location>
</feature>
<feature type="compositionally biased region" description="Polar residues" evidence="1">
    <location>
        <begin position="165"/>
        <end position="176"/>
    </location>
</feature>
<dbReference type="EMBL" id="VDEP01000104">
    <property type="protein sequence ID" value="KAA1131111.1"/>
    <property type="molecule type" value="Genomic_DNA"/>
</dbReference>
<evidence type="ECO:0000313" key="3">
    <source>
        <dbReference type="EMBL" id="KAA1131111.1"/>
    </source>
</evidence>
<protein>
    <submittedName>
        <fullName evidence="2">Uncharacterized protein</fullName>
    </submittedName>
</protein>
<dbReference type="OrthoDB" id="10277933at2759"/>
<dbReference type="EMBL" id="VSWC01000131">
    <property type="protein sequence ID" value="KAA1080953.1"/>
    <property type="molecule type" value="Genomic_DNA"/>
</dbReference>
<keyword evidence="4" id="KW-1185">Reference proteome</keyword>
<dbReference type="Proteomes" id="UP000324748">
    <property type="component" value="Unassembled WGS sequence"/>
</dbReference>
<feature type="compositionally biased region" description="Polar residues" evidence="1">
    <location>
        <begin position="185"/>
        <end position="195"/>
    </location>
</feature>
<feature type="compositionally biased region" description="Polar residues" evidence="1">
    <location>
        <begin position="240"/>
        <end position="255"/>
    </location>
</feature>
<gene>
    <name evidence="2" type="ORF">PGT21_026194</name>
    <name evidence="3" type="ORF">PGTUg99_009094</name>
</gene>
<dbReference type="Proteomes" id="UP000325313">
    <property type="component" value="Unassembled WGS sequence"/>
</dbReference>
<evidence type="ECO:0000313" key="4">
    <source>
        <dbReference type="Proteomes" id="UP000324748"/>
    </source>
</evidence>
<accession>A0A5B0MX47</accession>
<organism evidence="2 4">
    <name type="scientific">Puccinia graminis f. sp. tritici</name>
    <dbReference type="NCBI Taxonomy" id="56615"/>
    <lineage>
        <taxon>Eukaryota</taxon>
        <taxon>Fungi</taxon>
        <taxon>Dikarya</taxon>
        <taxon>Basidiomycota</taxon>
        <taxon>Pucciniomycotina</taxon>
        <taxon>Pucciniomycetes</taxon>
        <taxon>Pucciniales</taxon>
        <taxon>Pucciniaceae</taxon>
        <taxon>Puccinia</taxon>
    </lineage>
</organism>
<proteinExistence type="predicted"/>
<feature type="compositionally biased region" description="Polar residues" evidence="1">
    <location>
        <begin position="137"/>
        <end position="146"/>
    </location>
</feature>
<reference evidence="4 5" key="1">
    <citation type="submission" date="2019-05" db="EMBL/GenBank/DDBJ databases">
        <title>Emergence of the Ug99 lineage of the wheat stem rust pathogen through somatic hybridization.</title>
        <authorList>
            <person name="Li F."/>
            <person name="Upadhyaya N.M."/>
            <person name="Sperschneider J."/>
            <person name="Matny O."/>
            <person name="Nguyen-Phuc H."/>
            <person name="Mago R."/>
            <person name="Raley C."/>
            <person name="Miller M.E."/>
            <person name="Silverstein K.A.T."/>
            <person name="Henningsen E."/>
            <person name="Hirsch C.D."/>
            <person name="Visser B."/>
            <person name="Pretorius Z.A."/>
            <person name="Steffenson B.J."/>
            <person name="Schwessinger B."/>
            <person name="Dodds P.N."/>
            <person name="Figueroa M."/>
        </authorList>
    </citation>
    <scope>NUCLEOTIDE SEQUENCE [LARGE SCALE GENOMIC DNA]</scope>
    <source>
        <strain evidence="2">21-0</strain>
        <strain evidence="3 5">Ug99</strain>
    </source>
</reference>
<sequence>MAGPSLLDTIKEDRTSWTYDHDILQNTWDTSGNEHPCKKARCDSSGAQAWMDSDVGHPAIDHRLLDDFETQIWLERNFDFVPYHHDHESTILIDNLWNLPPLPAVYGRHRAGPVKALADNQNGVTEPPSKKQRTLKTNKPSNNDLTQPLPMAGARAPLGRVEDNNVGSNLDMNPNESAMPRKTTPEPSLPSNQFEPQFHPDRPRTDVQPDPEAESSSTKDQGSIEPLPIVIQDTSGKKQPVSSNLNHDTPENPNHSPEGRQVVPPMKNDDLARQESNIQQTGNHKLSKIEHGLEGNIQPIRSTSIKSMKKRLVSSSRGTSKTINGLDGIQLSPAFHIFSKQQKNKIIATGDEGPSQLDAELHDKSDPAQLIPIEKMIEDTRVSSNHETSGKTQPSPLTQKVSPASQVKQIQPAKDIEPAKLNPPKWIQLRMTKETSENEQAREQKLEKLITPTRDQLSRLAEPPPKMRKEIDQIAPHLYENEATEDVSSLMEQRCELFQRKVDSENQALMGRKGEMETANDSSNESSKVLSSNLLVVHDSDKKTNSQADITMSFNFLIRRSYYVLKAISRDLRELGANTLDHKEYFAWLLGKTLSSTAGYKILTKLGSETEGLSAVKQRTIDYLSLPVNSQKSLKESIHFIGMWFKTNHPDIWKAVGNGDKAYWTYMKNLIEKFEEHYEYRKKIYENYLTNRALMSSPGVKQLSLDIPAEVTDLLSGSLLNWRNQLLACEQEAIKKIRSVYIFTGELEKKINEQIEIENSPIFISRKFSIKHGGQVFFVGVVPQYETTQSISSEMVEKMQLLLLPSHRLFQAIRSSVQGQKTFPDKYYRDRFFRWMFGTMTGYERDTRLPIIGVYPRNNLDAFEFSEYSDVQKFVIKQLCQPRSTEQLWNAGLRLLAYWFREMTPGVWKVRFEEKEDTFWKYVFELLKGLQQQPNHFAWKLNNIS</sequence>
<feature type="compositionally biased region" description="Polar residues" evidence="1">
    <location>
        <begin position="382"/>
        <end position="409"/>
    </location>
</feature>
<evidence type="ECO:0000256" key="1">
    <source>
        <dbReference type="SAM" id="MobiDB-lite"/>
    </source>
</evidence>
<feature type="region of interest" description="Disordered" evidence="1">
    <location>
        <begin position="381"/>
        <end position="410"/>
    </location>
</feature>
<comment type="caution">
    <text evidence="2">The sequence shown here is derived from an EMBL/GenBank/DDBJ whole genome shotgun (WGS) entry which is preliminary data.</text>
</comment>
<evidence type="ECO:0000313" key="5">
    <source>
        <dbReference type="Proteomes" id="UP000325313"/>
    </source>
</evidence>
<name>A0A5B0MX47_PUCGR</name>
<dbReference type="AlphaFoldDB" id="A0A5B0MX47"/>